<reference evidence="2 3" key="1">
    <citation type="submission" date="2018-08" db="EMBL/GenBank/DDBJ databases">
        <title>Genomic Encyclopedia of Archaeal and Bacterial Type Strains, Phase II (KMG-II): from individual species to whole genera.</title>
        <authorList>
            <person name="Goeker M."/>
        </authorList>
    </citation>
    <scope>NUCLEOTIDE SEQUENCE [LARGE SCALE GENOMIC DNA]</scope>
    <source>
        <strain evidence="2 3">DSM 45791</strain>
    </source>
</reference>
<keyword evidence="1" id="KW-0812">Transmembrane</keyword>
<comment type="caution">
    <text evidence="2">The sequence shown here is derived from an EMBL/GenBank/DDBJ whole genome shotgun (WGS) entry which is preliminary data.</text>
</comment>
<evidence type="ECO:0000313" key="2">
    <source>
        <dbReference type="EMBL" id="REH50071.1"/>
    </source>
</evidence>
<dbReference type="RefSeq" id="WP_116174597.1">
    <property type="nucleotide sequence ID" value="NZ_CP144375.1"/>
</dbReference>
<dbReference type="AlphaFoldDB" id="A0A3E0HUJ2"/>
<dbReference type="Proteomes" id="UP000256269">
    <property type="component" value="Unassembled WGS sequence"/>
</dbReference>
<feature type="transmembrane region" description="Helical" evidence="1">
    <location>
        <begin position="96"/>
        <end position="116"/>
    </location>
</feature>
<evidence type="ECO:0000313" key="3">
    <source>
        <dbReference type="Proteomes" id="UP000256269"/>
    </source>
</evidence>
<dbReference type="OrthoDB" id="3610689at2"/>
<gene>
    <name evidence="2" type="ORF">BCF44_104341</name>
</gene>
<keyword evidence="1" id="KW-1133">Transmembrane helix</keyword>
<sequence>MSWQKDLRSLDAELAEKRITPAEYRSRRDDLLASVSGGMPPTSPGLPFPQHVEPSVNGAEMWTAVTPMPTGSPQEYGPPPELFNTRMTRRTNRKHAVTVTVVVVLLVVGLGVGWWFGFRVPTTTSAGGQPAASGGAAVTAVQLSDLPPLPGKADANNGDYTVDQAAAKGLIEARARTLLAGDQAGKVVFSGSTMGDLTYVVYVINTDTAEQAAKIAADLVAYQKANALTPTDKPGLPPSVSTLQLMTANLAQCVAIYPSTHAVVIASASQRTGQLSEATITAGIRDVMAVVMARVPLS</sequence>
<accession>A0A3E0HUJ2</accession>
<keyword evidence="3" id="KW-1185">Reference proteome</keyword>
<proteinExistence type="predicted"/>
<keyword evidence="1" id="KW-0472">Membrane</keyword>
<evidence type="ECO:0000256" key="1">
    <source>
        <dbReference type="SAM" id="Phobius"/>
    </source>
</evidence>
<name>A0A3E0HUJ2_9PSEU</name>
<dbReference type="EMBL" id="QUNO01000004">
    <property type="protein sequence ID" value="REH50071.1"/>
    <property type="molecule type" value="Genomic_DNA"/>
</dbReference>
<organism evidence="2 3">
    <name type="scientific">Kutzneria buriramensis</name>
    <dbReference type="NCBI Taxonomy" id="1045776"/>
    <lineage>
        <taxon>Bacteria</taxon>
        <taxon>Bacillati</taxon>
        <taxon>Actinomycetota</taxon>
        <taxon>Actinomycetes</taxon>
        <taxon>Pseudonocardiales</taxon>
        <taxon>Pseudonocardiaceae</taxon>
        <taxon>Kutzneria</taxon>
    </lineage>
</organism>
<protein>
    <submittedName>
        <fullName evidence="2">Uncharacterized protein</fullName>
    </submittedName>
</protein>